<dbReference type="PANTHER" id="PTHR33385:SF4">
    <property type="entry name" value="PROTEIN XRI1"/>
    <property type="match status" value="1"/>
</dbReference>
<dbReference type="GO" id="GO:0007140">
    <property type="term" value="P:male meiotic nuclear division"/>
    <property type="evidence" value="ECO:0007669"/>
    <property type="project" value="InterPro"/>
</dbReference>
<evidence type="ECO:0000313" key="2">
    <source>
        <dbReference type="EMBL" id="PNR50054.1"/>
    </source>
</evidence>
<dbReference type="GeneID" id="112285487"/>
<dbReference type="FunCoup" id="A0A2K1K8F3">
    <property type="interactions" value="1159"/>
</dbReference>
<feature type="region of interest" description="Disordered" evidence="1">
    <location>
        <begin position="272"/>
        <end position="304"/>
    </location>
</feature>
<organism evidence="2">
    <name type="scientific">Physcomitrium patens</name>
    <name type="common">Spreading-leaved earth moss</name>
    <name type="synonym">Physcomitrella patens</name>
    <dbReference type="NCBI Taxonomy" id="3218"/>
    <lineage>
        <taxon>Eukaryota</taxon>
        <taxon>Viridiplantae</taxon>
        <taxon>Streptophyta</taxon>
        <taxon>Embryophyta</taxon>
        <taxon>Bryophyta</taxon>
        <taxon>Bryophytina</taxon>
        <taxon>Bryopsida</taxon>
        <taxon>Funariidae</taxon>
        <taxon>Funariales</taxon>
        <taxon>Funariaceae</taxon>
        <taxon>Physcomitrium</taxon>
    </lineage>
</organism>
<dbReference type="RefSeq" id="XP_024382124.1">
    <property type="nucleotide sequence ID" value="XM_024526356.2"/>
</dbReference>
<dbReference type="GO" id="GO:0007143">
    <property type="term" value="P:female meiotic nuclear division"/>
    <property type="evidence" value="ECO:0007669"/>
    <property type="project" value="InterPro"/>
</dbReference>
<dbReference type="EnsemblPlants" id="Pp3c8_22780V3.2">
    <property type="protein sequence ID" value="Pp3c8_22780V3.2"/>
    <property type="gene ID" value="Pp3c8_22780"/>
</dbReference>
<feature type="region of interest" description="Disordered" evidence="1">
    <location>
        <begin position="160"/>
        <end position="238"/>
    </location>
</feature>
<dbReference type="PaxDb" id="3218-PP1S418_6V6.1"/>
<name>A0A2K1K8F3_PHYPA</name>
<dbReference type="Proteomes" id="UP000006727">
    <property type="component" value="Chromosome 8"/>
</dbReference>
<keyword evidence="4" id="KW-1185">Reference proteome</keyword>
<protein>
    <recommendedName>
        <fullName evidence="5">Protein XRI1-like</fullName>
    </recommendedName>
</protein>
<proteinExistence type="predicted"/>
<dbReference type="EMBL" id="ABEU02000008">
    <property type="protein sequence ID" value="PNR50054.1"/>
    <property type="molecule type" value="Genomic_DNA"/>
</dbReference>
<evidence type="ECO:0000313" key="4">
    <source>
        <dbReference type="Proteomes" id="UP000006727"/>
    </source>
</evidence>
<gene>
    <name evidence="3" type="primary">LOC112285487</name>
    <name evidence="2" type="ORF">PHYPA_011951</name>
</gene>
<dbReference type="Gramene" id="Pp3c8_22780V3.1">
    <property type="protein sequence ID" value="Pp3c8_22780V3.1"/>
    <property type="gene ID" value="Pp3c8_22780"/>
</dbReference>
<reference evidence="2 4" key="1">
    <citation type="journal article" date="2008" name="Science">
        <title>The Physcomitrella genome reveals evolutionary insights into the conquest of land by plants.</title>
        <authorList>
            <person name="Rensing S."/>
            <person name="Lang D."/>
            <person name="Zimmer A."/>
            <person name="Terry A."/>
            <person name="Salamov A."/>
            <person name="Shapiro H."/>
            <person name="Nishiyama T."/>
            <person name="Perroud P.-F."/>
            <person name="Lindquist E."/>
            <person name="Kamisugi Y."/>
            <person name="Tanahashi T."/>
            <person name="Sakakibara K."/>
            <person name="Fujita T."/>
            <person name="Oishi K."/>
            <person name="Shin-I T."/>
            <person name="Kuroki Y."/>
            <person name="Toyoda A."/>
            <person name="Suzuki Y."/>
            <person name="Hashimoto A."/>
            <person name="Yamaguchi K."/>
            <person name="Sugano A."/>
            <person name="Kohara Y."/>
            <person name="Fujiyama A."/>
            <person name="Anterola A."/>
            <person name="Aoki S."/>
            <person name="Ashton N."/>
            <person name="Barbazuk W.B."/>
            <person name="Barker E."/>
            <person name="Bennetzen J."/>
            <person name="Bezanilla M."/>
            <person name="Blankenship R."/>
            <person name="Cho S.H."/>
            <person name="Dutcher S."/>
            <person name="Estelle M."/>
            <person name="Fawcett J.A."/>
            <person name="Gundlach H."/>
            <person name="Hanada K."/>
            <person name="Heyl A."/>
            <person name="Hicks K.A."/>
            <person name="Hugh J."/>
            <person name="Lohr M."/>
            <person name="Mayer K."/>
            <person name="Melkozernov A."/>
            <person name="Murata T."/>
            <person name="Nelson D."/>
            <person name="Pils B."/>
            <person name="Prigge M."/>
            <person name="Reiss B."/>
            <person name="Renner T."/>
            <person name="Rombauts S."/>
            <person name="Rushton P."/>
            <person name="Sanderfoot A."/>
            <person name="Schween G."/>
            <person name="Shiu S.-H."/>
            <person name="Stueber K."/>
            <person name="Theodoulou F.L."/>
            <person name="Tu H."/>
            <person name="Van de Peer Y."/>
            <person name="Verrier P.J."/>
            <person name="Waters E."/>
            <person name="Wood A."/>
            <person name="Yang L."/>
            <person name="Cove D."/>
            <person name="Cuming A."/>
            <person name="Hasebe M."/>
            <person name="Lucas S."/>
            <person name="Mishler D.B."/>
            <person name="Reski R."/>
            <person name="Grigoriev I."/>
            <person name="Quatrano R.S."/>
            <person name="Boore J.L."/>
        </authorList>
    </citation>
    <scope>NUCLEOTIDE SEQUENCE [LARGE SCALE GENOMIC DNA]</scope>
    <source>
        <strain evidence="3 4">cv. Gransden 2004</strain>
    </source>
</reference>
<dbReference type="AlphaFoldDB" id="A0A2K1K8F3"/>
<dbReference type="InterPro" id="IPR039933">
    <property type="entry name" value="XRI1"/>
</dbReference>
<accession>A0A2K1K8F3</accession>
<dbReference type="EnsemblPlants" id="Pp3c8_22780V3.1">
    <property type="protein sequence ID" value="Pp3c8_22780V3.1"/>
    <property type="gene ID" value="Pp3c8_22780"/>
</dbReference>
<evidence type="ECO:0000256" key="1">
    <source>
        <dbReference type="SAM" id="MobiDB-lite"/>
    </source>
</evidence>
<evidence type="ECO:0008006" key="5">
    <source>
        <dbReference type="Google" id="ProtNLM"/>
    </source>
</evidence>
<evidence type="ECO:0000313" key="3">
    <source>
        <dbReference type="EnsemblPlants" id="Pp3c8_22780V3.1"/>
    </source>
</evidence>
<feature type="compositionally biased region" description="Basic and acidic residues" evidence="1">
    <location>
        <begin position="177"/>
        <end position="195"/>
    </location>
</feature>
<reference evidence="2 4" key="2">
    <citation type="journal article" date="2018" name="Plant J.">
        <title>The Physcomitrella patens chromosome-scale assembly reveals moss genome structure and evolution.</title>
        <authorList>
            <person name="Lang D."/>
            <person name="Ullrich K.K."/>
            <person name="Murat F."/>
            <person name="Fuchs J."/>
            <person name="Jenkins J."/>
            <person name="Haas F.B."/>
            <person name="Piednoel M."/>
            <person name="Gundlach H."/>
            <person name="Van Bel M."/>
            <person name="Meyberg R."/>
            <person name="Vives C."/>
            <person name="Morata J."/>
            <person name="Symeonidi A."/>
            <person name="Hiss M."/>
            <person name="Muchero W."/>
            <person name="Kamisugi Y."/>
            <person name="Saleh O."/>
            <person name="Blanc G."/>
            <person name="Decker E.L."/>
            <person name="van Gessel N."/>
            <person name="Grimwood J."/>
            <person name="Hayes R.D."/>
            <person name="Graham S.W."/>
            <person name="Gunter L.E."/>
            <person name="McDaniel S.F."/>
            <person name="Hoernstein S.N.W."/>
            <person name="Larsson A."/>
            <person name="Li F.W."/>
            <person name="Perroud P.F."/>
            <person name="Phillips J."/>
            <person name="Ranjan P."/>
            <person name="Rokshar D.S."/>
            <person name="Rothfels C.J."/>
            <person name="Schneider L."/>
            <person name="Shu S."/>
            <person name="Stevenson D.W."/>
            <person name="Thummler F."/>
            <person name="Tillich M."/>
            <person name="Villarreal Aguilar J.C."/>
            <person name="Widiez T."/>
            <person name="Wong G.K."/>
            <person name="Wymore A."/>
            <person name="Zhang Y."/>
            <person name="Zimmer A.D."/>
            <person name="Quatrano R.S."/>
            <person name="Mayer K.F.X."/>
            <person name="Goodstein D."/>
            <person name="Casacuberta J.M."/>
            <person name="Vandepoele K."/>
            <person name="Reski R."/>
            <person name="Cuming A.C."/>
            <person name="Tuskan G.A."/>
            <person name="Maumus F."/>
            <person name="Salse J."/>
            <person name="Schmutz J."/>
            <person name="Rensing S.A."/>
        </authorList>
    </citation>
    <scope>NUCLEOTIDE SEQUENCE [LARGE SCALE GENOMIC DNA]</scope>
    <source>
        <strain evidence="3 4">cv. Gransden 2004</strain>
    </source>
</reference>
<dbReference type="OrthoDB" id="1913204at2759"/>
<dbReference type="RefSeq" id="XP_024382123.1">
    <property type="nucleotide sequence ID" value="XM_024526355.2"/>
</dbReference>
<dbReference type="PANTHER" id="PTHR33385">
    <property type="entry name" value="PROTEIN XRI1"/>
    <property type="match status" value="1"/>
</dbReference>
<dbReference type="Gramene" id="Pp3c8_22780V3.2">
    <property type="protein sequence ID" value="Pp3c8_22780V3.2"/>
    <property type="gene ID" value="Pp3c8_22780"/>
</dbReference>
<sequence length="330" mass="35681">MEIAAFEELAVVDNQIIVGDNPDSWLWREDAFKLDSESYIEVAKSFWDDLTQNDEELFASTPPIVNERESSPSHIADCSQEGDSIGPSDYAAENCGRIKRRRMLHFSVTGDECVPASSPAFDSGSTNDSPFMSCVGSLGSGTDEFLNPAPSSPNSIWFSKDDTSADNSIPEETGQVFDDKCSENTETHCSSDKPKPKVRSAKHGEAPGASIVSSPSSEGEVLQGPLTPFSKGSTPGWRPSPLTRFRVKATPVAYPFNLVKPYSAHGDVTLNDINQRIKSPSPRPTRRQSARDIQKSPAHSGSGLSGKAVVECIKLHTEGKGSITIMKTRG</sequence>
<dbReference type="KEGG" id="ppp:112285487"/>
<reference evidence="3" key="3">
    <citation type="submission" date="2020-12" db="UniProtKB">
        <authorList>
            <consortium name="EnsemblPlants"/>
        </authorList>
    </citation>
    <scope>IDENTIFICATION</scope>
</reference>